<organism evidence="2">
    <name type="scientific">Musa acuminata subsp. malaccensis</name>
    <name type="common">Wild banana</name>
    <name type="synonym">Musa malaccensis</name>
    <dbReference type="NCBI Taxonomy" id="214687"/>
    <lineage>
        <taxon>Eukaryota</taxon>
        <taxon>Viridiplantae</taxon>
        <taxon>Streptophyta</taxon>
        <taxon>Embryophyta</taxon>
        <taxon>Tracheophyta</taxon>
        <taxon>Spermatophyta</taxon>
        <taxon>Magnoliopsida</taxon>
        <taxon>Liliopsida</taxon>
        <taxon>Zingiberales</taxon>
        <taxon>Musaceae</taxon>
        <taxon>Musa</taxon>
    </lineage>
</organism>
<accession>A0A8D7BEP6</accession>
<feature type="region of interest" description="Disordered" evidence="1">
    <location>
        <begin position="92"/>
        <end position="117"/>
    </location>
</feature>
<sequence length="117" mass="13762">MDIASKFPKKEKIIILHQLYHPLVLVVAVDSWARSRGRRRPPGEEVEQKRLVLLRELLLSRVGARSTAGVRLRRRNEYSTVVTWIHGFYGPARGQLWRDDEDEEEEEEEKEVRADLE</sequence>
<feature type="compositionally biased region" description="Acidic residues" evidence="1">
    <location>
        <begin position="99"/>
        <end position="109"/>
    </location>
</feature>
<proteinExistence type="predicted"/>
<evidence type="ECO:0000256" key="1">
    <source>
        <dbReference type="SAM" id="MobiDB-lite"/>
    </source>
</evidence>
<gene>
    <name evidence="2" type="ORF">GSMUA_06900.1</name>
</gene>
<protein>
    <submittedName>
        <fullName evidence="2">(wild Malaysian banana) hypothetical protein</fullName>
    </submittedName>
</protein>
<dbReference type="AlphaFoldDB" id="A0A8D7BEP6"/>
<evidence type="ECO:0000313" key="2">
    <source>
        <dbReference type="EMBL" id="CAG1864938.1"/>
    </source>
</evidence>
<dbReference type="EMBL" id="HG996475">
    <property type="protein sequence ID" value="CAG1864938.1"/>
    <property type="molecule type" value="Genomic_DNA"/>
</dbReference>
<reference evidence="2" key="1">
    <citation type="submission" date="2021-03" db="EMBL/GenBank/DDBJ databases">
        <authorList>
            <consortium name="Genoscope - CEA"/>
            <person name="William W."/>
        </authorList>
    </citation>
    <scope>NUCLEOTIDE SEQUENCE</scope>
    <source>
        <strain evidence="2">Doubled-haploid Pahang</strain>
    </source>
</reference>
<name>A0A8D7BEP6_MUSAM</name>